<sequence length="70" mass="8181">MPNLRHLPVKSWPILWHELIIEVEIFSAAHHMPLDRVWALIHASDYFGAVELFEQIRDAEHHYVGPNESA</sequence>
<dbReference type="Proteomes" id="UP000593818">
    <property type="component" value="Chromosome"/>
</dbReference>
<dbReference type="RefSeq" id="WP_193902262.1">
    <property type="nucleotide sequence ID" value="NZ_CP063450.1"/>
</dbReference>
<keyword evidence="2" id="KW-1185">Reference proteome</keyword>
<protein>
    <submittedName>
        <fullName evidence="1">Uncharacterized protein</fullName>
    </submittedName>
</protein>
<evidence type="ECO:0000313" key="1">
    <source>
        <dbReference type="EMBL" id="QOV97232.1"/>
    </source>
</evidence>
<proteinExistence type="predicted"/>
<gene>
    <name evidence="1" type="ORF">INP59_14780</name>
</gene>
<accession>A0A7M2XIP2</accession>
<organism evidence="1 2">
    <name type="scientific">Rhodococcus pyridinivorans</name>
    <dbReference type="NCBI Taxonomy" id="103816"/>
    <lineage>
        <taxon>Bacteria</taxon>
        <taxon>Bacillati</taxon>
        <taxon>Actinomycetota</taxon>
        <taxon>Actinomycetes</taxon>
        <taxon>Mycobacteriales</taxon>
        <taxon>Nocardiaceae</taxon>
        <taxon>Rhodococcus</taxon>
    </lineage>
</organism>
<evidence type="ECO:0000313" key="2">
    <source>
        <dbReference type="Proteomes" id="UP000593818"/>
    </source>
</evidence>
<dbReference type="EMBL" id="CP063450">
    <property type="protein sequence ID" value="QOV97232.1"/>
    <property type="molecule type" value="Genomic_DNA"/>
</dbReference>
<dbReference type="AlphaFoldDB" id="A0A7M2XIP2"/>
<name>A0A7M2XIP2_9NOCA</name>
<reference evidence="1 2" key="1">
    <citation type="submission" date="2020-10" db="EMBL/GenBank/DDBJ databases">
        <title>Whole genome sequence of oil-degrading bacteria Rhodococcus pyridinivorans strain 5Ap.</title>
        <authorList>
            <person name="Akhremchuk A.E."/>
            <person name="Valentovich L.N."/>
            <person name="Charniauskaya M.I."/>
            <person name="Bukliarevich H.A."/>
            <person name="Titok M.A."/>
        </authorList>
    </citation>
    <scope>NUCLEOTIDE SEQUENCE [LARGE SCALE GENOMIC DNA]</scope>
    <source>
        <strain evidence="1 2">5Ap</strain>
    </source>
</reference>